<sequence length="268" mass="28018">MDHPGRRRGGHLVVGVDRAGVAAGRPQFVVADAIAVGATLALDEGAVRHIRVLRLEAGAMIGVRNGQGSIGAGQLVRLSKTQAHVEITEAVSVSPLPAVHLLVPVADRDRMLWLAEKAAELGATSWRPVLWRRSRSVSPRGEGVNFQAKVRARMEGALAQSEGAWLPQPFPEANLERAVLAAPAGRRIVLDPDGEPLTGALGAPLTAPVVIAVGPEGGLEADEIADLEQAGFQRRSLGPTILRFETAAVAALAIARTALGRGSEASDE</sequence>
<name>A0A3D4V7R3_9BACT</name>
<organism evidence="13 14">
    <name type="scientific">Gemmatimonas aurantiaca</name>
    <dbReference type="NCBI Taxonomy" id="173480"/>
    <lineage>
        <taxon>Bacteria</taxon>
        <taxon>Pseudomonadati</taxon>
        <taxon>Gemmatimonadota</taxon>
        <taxon>Gemmatimonadia</taxon>
        <taxon>Gemmatimonadales</taxon>
        <taxon>Gemmatimonadaceae</taxon>
        <taxon>Gemmatimonas</taxon>
    </lineage>
</organism>
<evidence type="ECO:0000256" key="2">
    <source>
        <dbReference type="ARBA" id="ARBA00005528"/>
    </source>
</evidence>
<dbReference type="PANTHER" id="PTHR30027">
    <property type="entry name" value="RIBOSOMAL RNA SMALL SUBUNIT METHYLTRANSFERASE E"/>
    <property type="match status" value="1"/>
</dbReference>
<dbReference type="Proteomes" id="UP000264071">
    <property type="component" value="Unassembled WGS sequence"/>
</dbReference>
<dbReference type="InterPro" id="IPR029028">
    <property type="entry name" value="Alpha/beta_knot_MTases"/>
</dbReference>
<evidence type="ECO:0000256" key="4">
    <source>
        <dbReference type="ARBA" id="ARBA00022552"/>
    </source>
</evidence>
<evidence type="ECO:0000256" key="1">
    <source>
        <dbReference type="ARBA" id="ARBA00004496"/>
    </source>
</evidence>
<evidence type="ECO:0000256" key="9">
    <source>
        <dbReference type="ARBA" id="ARBA00047944"/>
    </source>
</evidence>
<evidence type="ECO:0000256" key="3">
    <source>
        <dbReference type="ARBA" id="ARBA00022490"/>
    </source>
</evidence>
<keyword evidence="7 10" id="KW-0949">S-adenosyl-L-methionine</keyword>
<comment type="subcellular location">
    <subcellularLocation>
        <location evidence="1 10">Cytoplasm</location>
    </subcellularLocation>
</comment>
<dbReference type="SUPFAM" id="SSF88697">
    <property type="entry name" value="PUA domain-like"/>
    <property type="match status" value="1"/>
</dbReference>
<evidence type="ECO:0000256" key="8">
    <source>
        <dbReference type="ARBA" id="ARBA00025699"/>
    </source>
</evidence>
<dbReference type="InterPro" id="IPR046887">
    <property type="entry name" value="RsmE_PUA-like"/>
</dbReference>
<keyword evidence="5 10" id="KW-0489">Methyltransferase</keyword>
<evidence type="ECO:0000313" key="14">
    <source>
        <dbReference type="Proteomes" id="UP000264071"/>
    </source>
</evidence>
<evidence type="ECO:0000259" key="12">
    <source>
        <dbReference type="Pfam" id="PF20260"/>
    </source>
</evidence>
<keyword evidence="6 10" id="KW-0808">Transferase</keyword>
<comment type="similarity">
    <text evidence="2 10">Belongs to the RNA methyltransferase RsmE family.</text>
</comment>
<evidence type="ECO:0000256" key="5">
    <source>
        <dbReference type="ARBA" id="ARBA00022603"/>
    </source>
</evidence>
<gene>
    <name evidence="13" type="ORF">DGD08_08180</name>
</gene>
<dbReference type="Pfam" id="PF04452">
    <property type="entry name" value="Methyltrans_RNA"/>
    <property type="match status" value="1"/>
</dbReference>
<feature type="domain" description="Ribosomal RNA small subunit methyltransferase E PUA-like" evidence="12">
    <location>
        <begin position="42"/>
        <end position="87"/>
    </location>
</feature>
<evidence type="ECO:0000256" key="10">
    <source>
        <dbReference type="PIRNR" id="PIRNR015601"/>
    </source>
</evidence>
<comment type="caution">
    <text evidence="13">The sequence shown here is derived from an EMBL/GenBank/DDBJ whole genome shotgun (WGS) entry which is preliminary data.</text>
</comment>
<dbReference type="PIRSF" id="PIRSF015601">
    <property type="entry name" value="MTase_slr0722"/>
    <property type="match status" value="1"/>
</dbReference>
<dbReference type="CDD" id="cd18084">
    <property type="entry name" value="RsmE-like"/>
    <property type="match status" value="1"/>
</dbReference>
<keyword evidence="3 10" id="KW-0963">Cytoplasm</keyword>
<evidence type="ECO:0000256" key="6">
    <source>
        <dbReference type="ARBA" id="ARBA00022679"/>
    </source>
</evidence>
<dbReference type="GO" id="GO:0070042">
    <property type="term" value="F:rRNA (uridine-N3-)-methyltransferase activity"/>
    <property type="evidence" value="ECO:0007669"/>
    <property type="project" value="TreeGrafter"/>
</dbReference>
<evidence type="ECO:0000313" key="13">
    <source>
        <dbReference type="EMBL" id="HCT57176.1"/>
    </source>
</evidence>
<evidence type="ECO:0000259" key="11">
    <source>
        <dbReference type="Pfam" id="PF04452"/>
    </source>
</evidence>
<dbReference type="NCBIfam" id="TIGR00046">
    <property type="entry name" value="RsmE family RNA methyltransferase"/>
    <property type="match status" value="1"/>
</dbReference>
<evidence type="ECO:0000256" key="7">
    <source>
        <dbReference type="ARBA" id="ARBA00022691"/>
    </source>
</evidence>
<reference evidence="13 14" key="1">
    <citation type="journal article" date="2018" name="Nat. Biotechnol.">
        <title>A standardized bacterial taxonomy based on genome phylogeny substantially revises the tree of life.</title>
        <authorList>
            <person name="Parks D.H."/>
            <person name="Chuvochina M."/>
            <person name="Waite D.W."/>
            <person name="Rinke C."/>
            <person name="Skarshewski A."/>
            <person name="Chaumeil P.A."/>
            <person name="Hugenholtz P."/>
        </authorList>
    </citation>
    <scope>NUCLEOTIDE SEQUENCE [LARGE SCALE GENOMIC DNA]</scope>
    <source>
        <strain evidence="13">UBA8844</strain>
    </source>
</reference>
<dbReference type="PANTHER" id="PTHR30027:SF3">
    <property type="entry name" value="16S RRNA (URACIL(1498)-N(3))-METHYLTRANSFERASE"/>
    <property type="match status" value="1"/>
</dbReference>
<keyword evidence="4 10" id="KW-0698">rRNA processing</keyword>
<dbReference type="InterPro" id="IPR029026">
    <property type="entry name" value="tRNA_m1G_MTases_N"/>
</dbReference>
<comment type="function">
    <text evidence="8 10">Specifically methylates the N3 position of the uracil ring of uridine 1498 (m3U1498) in 16S rRNA. Acts on the fully assembled 30S ribosomal subunit.</text>
</comment>
<dbReference type="Gene3D" id="3.40.1280.10">
    <property type="match status" value="1"/>
</dbReference>
<dbReference type="InterPro" id="IPR046886">
    <property type="entry name" value="RsmE_MTase_dom"/>
</dbReference>
<comment type="catalytic activity">
    <reaction evidence="9 10">
        <text>uridine(1498) in 16S rRNA + S-adenosyl-L-methionine = N(3)-methyluridine(1498) in 16S rRNA + S-adenosyl-L-homocysteine + H(+)</text>
        <dbReference type="Rhea" id="RHEA:42920"/>
        <dbReference type="Rhea" id="RHEA-COMP:10283"/>
        <dbReference type="Rhea" id="RHEA-COMP:10284"/>
        <dbReference type="ChEBI" id="CHEBI:15378"/>
        <dbReference type="ChEBI" id="CHEBI:57856"/>
        <dbReference type="ChEBI" id="CHEBI:59789"/>
        <dbReference type="ChEBI" id="CHEBI:65315"/>
        <dbReference type="ChEBI" id="CHEBI:74502"/>
        <dbReference type="EC" id="2.1.1.193"/>
    </reaction>
</comment>
<dbReference type="Pfam" id="PF20260">
    <property type="entry name" value="PUA_4"/>
    <property type="match status" value="1"/>
</dbReference>
<protein>
    <recommendedName>
        <fullName evidence="10">Ribosomal RNA small subunit methyltransferase E</fullName>
        <ecNumber evidence="10">2.1.1.193</ecNumber>
    </recommendedName>
</protein>
<dbReference type="SUPFAM" id="SSF75217">
    <property type="entry name" value="alpha/beta knot"/>
    <property type="match status" value="1"/>
</dbReference>
<dbReference type="EMBL" id="DPIY01000007">
    <property type="protein sequence ID" value="HCT57176.1"/>
    <property type="molecule type" value="Genomic_DNA"/>
</dbReference>
<dbReference type="InterPro" id="IPR006700">
    <property type="entry name" value="RsmE"/>
</dbReference>
<proteinExistence type="inferred from homology"/>
<dbReference type="EC" id="2.1.1.193" evidence="10"/>
<accession>A0A3D4V7R3</accession>
<dbReference type="GO" id="GO:0005737">
    <property type="term" value="C:cytoplasm"/>
    <property type="evidence" value="ECO:0007669"/>
    <property type="project" value="UniProtKB-SubCell"/>
</dbReference>
<dbReference type="AlphaFoldDB" id="A0A3D4V7R3"/>
<feature type="domain" description="Ribosomal RNA small subunit methyltransferase E methyltransferase" evidence="11">
    <location>
        <begin position="96"/>
        <end position="255"/>
    </location>
</feature>
<dbReference type="InterPro" id="IPR015947">
    <property type="entry name" value="PUA-like_sf"/>
</dbReference>
<dbReference type="GO" id="GO:0070475">
    <property type="term" value="P:rRNA base methylation"/>
    <property type="evidence" value="ECO:0007669"/>
    <property type="project" value="TreeGrafter"/>
</dbReference>